<evidence type="ECO:0000256" key="3">
    <source>
        <dbReference type="SAM" id="Phobius"/>
    </source>
</evidence>
<feature type="domain" description="HTH cro/C1-type" evidence="4">
    <location>
        <begin position="7"/>
        <end position="61"/>
    </location>
</feature>
<protein>
    <submittedName>
        <fullName evidence="5">Helix-turn-helix transcriptional regulator</fullName>
    </submittedName>
</protein>
<keyword evidence="3" id="KW-1133">Transmembrane helix</keyword>
<keyword evidence="3" id="KW-0472">Membrane</keyword>
<feature type="transmembrane region" description="Helical" evidence="3">
    <location>
        <begin position="123"/>
        <end position="146"/>
    </location>
</feature>
<dbReference type="Pfam" id="PF01381">
    <property type="entry name" value="HTH_3"/>
    <property type="match status" value="1"/>
</dbReference>
<feature type="transmembrane region" description="Helical" evidence="3">
    <location>
        <begin position="100"/>
        <end position="117"/>
    </location>
</feature>
<dbReference type="CDD" id="cd00093">
    <property type="entry name" value="HTH_XRE"/>
    <property type="match status" value="1"/>
</dbReference>
<keyword evidence="6" id="KW-1185">Reference proteome</keyword>
<dbReference type="PANTHER" id="PTHR46558:SF11">
    <property type="entry name" value="HTH-TYPE TRANSCRIPTIONAL REGULATOR XRE"/>
    <property type="match status" value="1"/>
</dbReference>
<dbReference type="SMART" id="SM00530">
    <property type="entry name" value="HTH_XRE"/>
    <property type="match status" value="1"/>
</dbReference>
<reference evidence="5 6" key="1">
    <citation type="submission" date="2021-06" db="EMBL/GenBank/DDBJ databases">
        <title>Faecalicatena sp. nov. isolated from porcine feces.</title>
        <authorList>
            <person name="Oh B.S."/>
            <person name="Lee J.H."/>
        </authorList>
    </citation>
    <scope>NUCLEOTIDE SEQUENCE [LARGE SCALE GENOMIC DNA]</scope>
    <source>
        <strain evidence="5 6">AGMB00832</strain>
    </source>
</reference>
<evidence type="ECO:0000313" key="5">
    <source>
        <dbReference type="EMBL" id="MBU3874311.1"/>
    </source>
</evidence>
<dbReference type="Proteomes" id="UP000723714">
    <property type="component" value="Unassembled WGS sequence"/>
</dbReference>
<dbReference type="PANTHER" id="PTHR46558">
    <property type="entry name" value="TRACRIPTIONAL REGULATORY PROTEIN-RELATED-RELATED"/>
    <property type="match status" value="1"/>
</dbReference>
<sequence length="155" mass="18135">MTIGEKIQKCRKEQKMSQEELAGRLGVSRQAVSKWELNESVPDTENVIELGRIFNVSLDYLLKMEIEEPEDREKENTEENQNVVQAHEGRQEERKRMRHPGLLILSVCTVLIMIWTVSRHAALTGIVWVVDLWVFWGIGYLIFLVVRALKKYIQR</sequence>
<gene>
    <name evidence="5" type="ORF">HGO97_000560</name>
</gene>
<evidence type="ECO:0000256" key="1">
    <source>
        <dbReference type="ARBA" id="ARBA00023125"/>
    </source>
</evidence>
<organism evidence="5 6">
    <name type="scientific">Faecalicatena faecalis</name>
    <dbReference type="NCBI Taxonomy" id="2726362"/>
    <lineage>
        <taxon>Bacteria</taxon>
        <taxon>Bacillati</taxon>
        <taxon>Bacillota</taxon>
        <taxon>Clostridia</taxon>
        <taxon>Lachnospirales</taxon>
        <taxon>Lachnospiraceae</taxon>
        <taxon>Faecalicatena</taxon>
    </lineage>
</organism>
<accession>A0ABS6CYT4</accession>
<dbReference type="PROSITE" id="PS50943">
    <property type="entry name" value="HTH_CROC1"/>
    <property type="match status" value="1"/>
</dbReference>
<evidence type="ECO:0000256" key="2">
    <source>
        <dbReference type="SAM" id="MobiDB-lite"/>
    </source>
</evidence>
<dbReference type="RefSeq" id="WP_216238412.1">
    <property type="nucleotide sequence ID" value="NZ_JABACJ020000001.1"/>
</dbReference>
<evidence type="ECO:0000259" key="4">
    <source>
        <dbReference type="PROSITE" id="PS50943"/>
    </source>
</evidence>
<evidence type="ECO:0000313" key="6">
    <source>
        <dbReference type="Proteomes" id="UP000723714"/>
    </source>
</evidence>
<proteinExistence type="predicted"/>
<dbReference type="EMBL" id="JABACJ020000001">
    <property type="protein sequence ID" value="MBU3874311.1"/>
    <property type="molecule type" value="Genomic_DNA"/>
</dbReference>
<name>A0ABS6CYT4_9FIRM</name>
<feature type="region of interest" description="Disordered" evidence="2">
    <location>
        <begin position="69"/>
        <end position="93"/>
    </location>
</feature>
<comment type="caution">
    <text evidence="5">The sequence shown here is derived from an EMBL/GenBank/DDBJ whole genome shotgun (WGS) entry which is preliminary data.</text>
</comment>
<dbReference type="InterPro" id="IPR001387">
    <property type="entry name" value="Cro/C1-type_HTH"/>
</dbReference>
<keyword evidence="3" id="KW-0812">Transmembrane</keyword>
<keyword evidence="1" id="KW-0238">DNA-binding</keyword>